<name>A0ABS4EPD4_9HYPH</name>
<dbReference type="EMBL" id="JAGGJV010000005">
    <property type="protein sequence ID" value="MBP1859788.1"/>
    <property type="molecule type" value="Genomic_DNA"/>
</dbReference>
<keyword evidence="1" id="KW-0472">Membrane</keyword>
<feature type="transmembrane region" description="Helical" evidence="1">
    <location>
        <begin position="93"/>
        <end position="117"/>
    </location>
</feature>
<comment type="caution">
    <text evidence="2">The sequence shown here is derived from an EMBL/GenBank/DDBJ whole genome shotgun (WGS) entry which is preliminary data.</text>
</comment>
<evidence type="ECO:0000256" key="1">
    <source>
        <dbReference type="SAM" id="Phobius"/>
    </source>
</evidence>
<keyword evidence="3" id="KW-1185">Reference proteome</keyword>
<keyword evidence="1" id="KW-0812">Transmembrane</keyword>
<organism evidence="2 3">
    <name type="scientific">Rhizobium herbae</name>
    <dbReference type="NCBI Taxonomy" id="508661"/>
    <lineage>
        <taxon>Bacteria</taxon>
        <taxon>Pseudomonadati</taxon>
        <taxon>Pseudomonadota</taxon>
        <taxon>Alphaproteobacteria</taxon>
        <taxon>Hyphomicrobiales</taxon>
        <taxon>Rhizobiaceae</taxon>
        <taxon>Rhizobium/Agrobacterium group</taxon>
        <taxon>Rhizobium</taxon>
    </lineage>
</organism>
<dbReference type="Proteomes" id="UP000823786">
    <property type="component" value="Unassembled WGS sequence"/>
</dbReference>
<reference evidence="2 3" key="1">
    <citation type="submission" date="2021-03" db="EMBL/GenBank/DDBJ databases">
        <title>Genomic Encyclopedia of Type Strains, Phase IV (KMG-IV): sequencing the most valuable type-strain genomes for metagenomic binning, comparative biology and taxonomic classification.</title>
        <authorList>
            <person name="Goeker M."/>
        </authorList>
    </citation>
    <scope>NUCLEOTIDE SEQUENCE [LARGE SCALE GENOMIC DNA]</scope>
    <source>
        <strain evidence="2 3">DSM 26427</strain>
    </source>
</reference>
<gene>
    <name evidence="2" type="ORF">J2Z75_003305</name>
</gene>
<dbReference type="RefSeq" id="WP_209853794.1">
    <property type="nucleotide sequence ID" value="NZ_JAGGJV010000005.1"/>
</dbReference>
<evidence type="ECO:0000313" key="2">
    <source>
        <dbReference type="EMBL" id="MBP1859788.1"/>
    </source>
</evidence>
<proteinExistence type="predicted"/>
<feature type="transmembrane region" description="Helical" evidence="1">
    <location>
        <begin position="15"/>
        <end position="38"/>
    </location>
</feature>
<sequence>MADYREISQEYAKQAINAAFILNGGAAVAVLSQASGLLEKGLSTGVRQALMIWALGTILAALTWVFGFLSTRYVDKSERESALESKHLRTADLWMLAGLIAVLLAIVAFATGCYVLANSF</sequence>
<accession>A0ABS4EPD4</accession>
<protein>
    <submittedName>
        <fullName evidence="2">Cyanate permease</fullName>
    </submittedName>
</protein>
<keyword evidence="1" id="KW-1133">Transmembrane helix</keyword>
<evidence type="ECO:0000313" key="3">
    <source>
        <dbReference type="Proteomes" id="UP000823786"/>
    </source>
</evidence>
<feature type="transmembrane region" description="Helical" evidence="1">
    <location>
        <begin position="50"/>
        <end position="73"/>
    </location>
</feature>